<gene>
    <name evidence="2" type="ORF">CM240_2867</name>
</gene>
<proteinExistence type="predicted"/>
<dbReference type="AlphaFoldDB" id="W6S272"/>
<sequence>MGEDFEIRSKTLPFRIMRKTIYLLIVSIAILMVLIITGAGYHSWVITGDIFIYIISIIVSFGNIIGYGYHVNKYIIDPIDKAYISMVKRYLDSGVLPDNQVKYCILKIIKKK</sequence>
<feature type="transmembrane region" description="Helical" evidence="1">
    <location>
        <begin position="50"/>
        <end position="69"/>
    </location>
</feature>
<dbReference type="HOGENOM" id="CLU_2141506_0_0_9"/>
<keyword evidence="3" id="KW-1185">Reference proteome</keyword>
<dbReference type="Proteomes" id="UP000019426">
    <property type="component" value="Chromosome M2/40_rep2"/>
</dbReference>
<accession>W6S272</accession>
<evidence type="ECO:0000313" key="2">
    <source>
        <dbReference type="EMBL" id="CDM69984.1"/>
    </source>
</evidence>
<keyword evidence="1" id="KW-0812">Transmembrane</keyword>
<keyword evidence="1" id="KW-0472">Membrane</keyword>
<organism evidence="2 3">
    <name type="scientific">Clostridium bornimense</name>
    <dbReference type="NCBI Taxonomy" id="1216932"/>
    <lineage>
        <taxon>Bacteria</taxon>
        <taxon>Bacillati</taxon>
        <taxon>Bacillota</taxon>
        <taxon>Clostridia</taxon>
        <taxon>Eubacteriales</taxon>
        <taxon>Clostridiaceae</taxon>
        <taxon>Clostridium</taxon>
    </lineage>
</organism>
<dbReference type="PATRIC" id="fig|1216932.3.peg.2828"/>
<name>W6S272_9CLOT</name>
<feature type="transmembrane region" description="Helical" evidence="1">
    <location>
        <begin position="21"/>
        <end position="44"/>
    </location>
</feature>
<dbReference type="RefSeq" id="WP_044040159.1">
    <property type="nucleotide sequence ID" value="NZ_HG917869.1"/>
</dbReference>
<evidence type="ECO:0000256" key="1">
    <source>
        <dbReference type="SAM" id="Phobius"/>
    </source>
</evidence>
<dbReference type="KEGG" id="clt:CM240_2867"/>
<keyword evidence="1" id="KW-1133">Transmembrane helix</keyword>
<protein>
    <submittedName>
        <fullName evidence="2">Uncharacterized protein</fullName>
    </submittedName>
</protein>
<dbReference type="EMBL" id="HG917869">
    <property type="protein sequence ID" value="CDM69984.1"/>
    <property type="molecule type" value="Genomic_DNA"/>
</dbReference>
<evidence type="ECO:0000313" key="3">
    <source>
        <dbReference type="Proteomes" id="UP000019426"/>
    </source>
</evidence>
<reference evidence="2 3" key="1">
    <citation type="submission" date="2013-11" db="EMBL/GenBank/DDBJ databases">
        <title>Complete genome sequence of Clostridum sp. M2/40.</title>
        <authorList>
            <person name="Wibberg D."/>
            <person name="Puehler A."/>
            <person name="Schlueter A."/>
        </authorList>
    </citation>
    <scope>NUCLEOTIDE SEQUENCE [LARGE SCALE GENOMIC DNA]</scope>
    <source>
        <strain evidence="3">M2/40</strain>
    </source>
</reference>